<feature type="compositionally biased region" description="Low complexity" evidence="2">
    <location>
        <begin position="804"/>
        <end position="833"/>
    </location>
</feature>
<evidence type="ECO:0000313" key="4">
    <source>
        <dbReference type="EMBL" id="EMD89883.1"/>
    </source>
</evidence>
<evidence type="ECO:0000256" key="1">
    <source>
        <dbReference type="ARBA" id="ARBA00023242"/>
    </source>
</evidence>
<feature type="region of interest" description="Disordered" evidence="2">
    <location>
        <begin position="476"/>
        <end position="698"/>
    </location>
</feature>
<feature type="compositionally biased region" description="Polar residues" evidence="2">
    <location>
        <begin position="1"/>
        <end position="12"/>
    </location>
</feature>
<dbReference type="eggNOG" id="ENOG502SPE0">
    <property type="taxonomic scope" value="Eukaryota"/>
</dbReference>
<dbReference type="STRING" id="701091.M2UPP3"/>
<dbReference type="HOGENOM" id="CLU_017365_0_0_1"/>
<dbReference type="EMBL" id="KB445578">
    <property type="protein sequence ID" value="EMD89883.1"/>
    <property type="molecule type" value="Genomic_DNA"/>
</dbReference>
<evidence type="ECO:0000313" key="5">
    <source>
        <dbReference type="Proteomes" id="UP000016936"/>
    </source>
</evidence>
<feature type="compositionally biased region" description="Low complexity" evidence="2">
    <location>
        <begin position="551"/>
        <end position="626"/>
    </location>
</feature>
<feature type="compositionally biased region" description="Basic and acidic residues" evidence="2">
    <location>
        <begin position="299"/>
        <end position="308"/>
    </location>
</feature>
<dbReference type="PROSITE" id="PS00463">
    <property type="entry name" value="ZN2_CY6_FUNGAL_1"/>
    <property type="match status" value="1"/>
</dbReference>
<sequence>MASSHAQPQSLRHANDQALWPAAPVQLARGRQPRDAQAKTVPFTNITTFDRFEASVRDYLSSPPEDPEHTDAQFSFWIGTRFSVPPPSSTSTSRPSQQQPSSQQPPSQQQQPPQQQQQQQQQQTRLPHHHQQQPHASSSYPSAPYGRPPQYQPLPDPTLAPRPSFAESVEPNNGPKKVELRVELTVAEALQPTPDPKDKMRKQRAIAKCCVDAIQKIDGYRYSFHNCWNSREDDSFRFSYYCNDSLLNKDRAANGKGAKMGKRATKPVYDCKGVLSVKFSASKQTLDVFYKHVPIHKTYEERAPPPRKDSKRRKYLEENDPEALARLTTRSRQLSSEDPDVPKTKRKKPPTPSLPEPPRLSNTSLESDLRAQSLRSLLELIQVDAPSQIAPTSSAPPPPPPPPPPPAPPRPAQPAQEHPSAPQNTLYVEPQIGQTPQRKRPRTSCNACKTKKTKCDNTRPICQTCINKNRECFYPESATDEDQRPPSGPPEPTPHSRQASHSGQASNNESELERLKRELEEAKAKIREFETERRSSTTPVQAPHTAPRPRSQSQQIHVQPQQPHVQQQSHVQQQPRQMRPQPQPQPQSQQQPQPRHRPQVSQSQTMPQVPQQQKQQTPQRQQTMPSHRQQLSQLNQGSSRGIGSPPQQLLYKVGSQSPQQRPQQRLQSQQQQNQIGASQTMTTTQQQLQAHQIQSSQLQTPQNYFATNHSNHSPYGTLNRPIPQNGHTVNVMANQNALMPQNSIPMQSNNVQTAQAQPQSSNQTNQEMLSSNEGIASAATNLNPNNPFVRNDYAWPASTYYGFQNQNAPQHQQQQSQDSQQQQQAQADDAQWG</sequence>
<dbReference type="SUPFAM" id="SSF81995">
    <property type="entry name" value="beta-sandwich domain of Sec23/24"/>
    <property type="match status" value="1"/>
</dbReference>
<proteinExistence type="predicted"/>
<feature type="compositionally biased region" description="Polar residues" evidence="2">
    <location>
        <begin position="421"/>
        <end position="436"/>
    </location>
</feature>
<feature type="compositionally biased region" description="Pro residues" evidence="2">
    <location>
        <begin position="394"/>
        <end position="412"/>
    </location>
</feature>
<protein>
    <recommendedName>
        <fullName evidence="3">Zn(2)-C6 fungal-type domain-containing protein</fullName>
    </recommendedName>
</protein>
<feature type="region of interest" description="Disordered" evidence="2">
    <location>
        <begin position="299"/>
        <end position="454"/>
    </location>
</feature>
<dbReference type="SUPFAM" id="SSF57701">
    <property type="entry name" value="Zn2/Cys6 DNA-binding domain"/>
    <property type="match status" value="1"/>
</dbReference>
<dbReference type="SMART" id="SM00066">
    <property type="entry name" value="GAL4"/>
    <property type="match status" value="1"/>
</dbReference>
<dbReference type="GO" id="GO:0000981">
    <property type="term" value="F:DNA-binding transcription factor activity, RNA polymerase II-specific"/>
    <property type="evidence" value="ECO:0007669"/>
    <property type="project" value="InterPro"/>
</dbReference>
<dbReference type="PROSITE" id="PS50048">
    <property type="entry name" value="ZN2_CY6_FUNGAL_2"/>
    <property type="match status" value="1"/>
</dbReference>
<evidence type="ECO:0000259" key="3">
    <source>
        <dbReference type="PROSITE" id="PS50048"/>
    </source>
</evidence>
<keyword evidence="5" id="KW-1185">Reference proteome</keyword>
<feature type="region of interest" description="Disordered" evidence="2">
    <location>
        <begin position="59"/>
        <end position="176"/>
    </location>
</feature>
<dbReference type="Proteomes" id="UP000016936">
    <property type="component" value="Unassembled WGS sequence"/>
</dbReference>
<reference evidence="4 5" key="1">
    <citation type="journal article" date="2012" name="PLoS Pathog.">
        <title>Diverse lifestyles and strategies of plant pathogenesis encoded in the genomes of eighteen Dothideomycetes fungi.</title>
        <authorList>
            <person name="Ohm R.A."/>
            <person name="Feau N."/>
            <person name="Henrissat B."/>
            <person name="Schoch C.L."/>
            <person name="Horwitz B.A."/>
            <person name="Barry K.W."/>
            <person name="Condon B.J."/>
            <person name="Copeland A.C."/>
            <person name="Dhillon B."/>
            <person name="Glaser F."/>
            <person name="Hesse C.N."/>
            <person name="Kosti I."/>
            <person name="LaButti K."/>
            <person name="Lindquist E.A."/>
            <person name="Lucas S."/>
            <person name="Salamov A.A."/>
            <person name="Bradshaw R.E."/>
            <person name="Ciuffetti L."/>
            <person name="Hamelin R.C."/>
            <person name="Kema G.H.J."/>
            <person name="Lawrence C."/>
            <person name="Scott J.A."/>
            <person name="Spatafora J.W."/>
            <person name="Turgeon B.G."/>
            <person name="de Wit P.J.G.M."/>
            <person name="Zhong S."/>
            <person name="Goodwin S.B."/>
            <person name="Grigoriev I.V."/>
        </authorList>
    </citation>
    <scope>NUCLEOTIDE SEQUENCE [LARGE SCALE GENOMIC DNA]</scope>
    <source>
        <strain evidence="5">C5 / ATCC 48332 / race O</strain>
    </source>
</reference>
<dbReference type="OMA" id="CWNSRED"/>
<feature type="compositionally biased region" description="Polar residues" evidence="2">
    <location>
        <begin position="627"/>
        <end position="647"/>
    </location>
</feature>
<feature type="compositionally biased region" description="Low complexity" evidence="2">
    <location>
        <begin position="133"/>
        <end position="142"/>
    </location>
</feature>
<feature type="region of interest" description="Disordered" evidence="2">
    <location>
        <begin position="1"/>
        <end position="43"/>
    </location>
</feature>
<feature type="region of interest" description="Disordered" evidence="2">
    <location>
        <begin position="800"/>
        <end position="833"/>
    </location>
</feature>
<feature type="compositionally biased region" description="Low complexity" evidence="2">
    <location>
        <begin position="89"/>
        <end position="125"/>
    </location>
</feature>
<organism evidence="4 5">
    <name type="scientific">Cochliobolus heterostrophus (strain C5 / ATCC 48332 / race O)</name>
    <name type="common">Southern corn leaf blight fungus</name>
    <name type="synonym">Bipolaris maydis</name>
    <dbReference type="NCBI Taxonomy" id="701091"/>
    <lineage>
        <taxon>Eukaryota</taxon>
        <taxon>Fungi</taxon>
        <taxon>Dikarya</taxon>
        <taxon>Ascomycota</taxon>
        <taxon>Pezizomycotina</taxon>
        <taxon>Dothideomycetes</taxon>
        <taxon>Pleosporomycetidae</taxon>
        <taxon>Pleosporales</taxon>
        <taxon>Pleosporineae</taxon>
        <taxon>Pleosporaceae</taxon>
        <taxon>Bipolaris</taxon>
    </lineage>
</organism>
<keyword evidence="1" id="KW-0539">Nucleus</keyword>
<accession>M2UPP3</accession>
<feature type="domain" description="Zn(2)-C6 fungal-type" evidence="3">
    <location>
        <begin position="444"/>
        <end position="474"/>
    </location>
</feature>
<dbReference type="OrthoDB" id="3251668at2759"/>
<name>M2UPP3_COCH5</name>
<reference evidence="5" key="2">
    <citation type="journal article" date="2013" name="PLoS Genet.">
        <title>Comparative genome structure, secondary metabolite, and effector coding capacity across Cochliobolus pathogens.</title>
        <authorList>
            <person name="Condon B.J."/>
            <person name="Leng Y."/>
            <person name="Wu D."/>
            <person name="Bushley K.E."/>
            <person name="Ohm R.A."/>
            <person name="Otillar R."/>
            <person name="Martin J."/>
            <person name="Schackwitz W."/>
            <person name="Grimwood J."/>
            <person name="MohdZainudin N."/>
            <person name="Xue C."/>
            <person name="Wang R."/>
            <person name="Manning V.A."/>
            <person name="Dhillon B."/>
            <person name="Tu Z.J."/>
            <person name="Steffenson B.J."/>
            <person name="Salamov A."/>
            <person name="Sun H."/>
            <person name="Lowry S."/>
            <person name="LaButti K."/>
            <person name="Han J."/>
            <person name="Copeland A."/>
            <person name="Lindquist E."/>
            <person name="Barry K."/>
            <person name="Schmutz J."/>
            <person name="Baker S.E."/>
            <person name="Ciuffetti L.M."/>
            <person name="Grigoriev I.V."/>
            <person name="Zhong S."/>
            <person name="Turgeon B.G."/>
        </authorList>
    </citation>
    <scope>NUCLEOTIDE SEQUENCE [LARGE SCALE GENOMIC DNA]</scope>
    <source>
        <strain evidence="5">C5 / ATCC 48332 / race O</strain>
    </source>
</reference>
<gene>
    <name evidence="4" type="ORF">COCHEDRAFT_1177954</name>
</gene>
<feature type="region of interest" description="Disordered" evidence="2">
    <location>
        <begin position="749"/>
        <end position="770"/>
    </location>
</feature>
<dbReference type="AlphaFoldDB" id="M2UPP3"/>
<dbReference type="CDD" id="cd00067">
    <property type="entry name" value="GAL4"/>
    <property type="match status" value="1"/>
</dbReference>
<feature type="compositionally biased region" description="Low complexity" evidence="2">
    <location>
        <begin position="655"/>
        <end position="698"/>
    </location>
</feature>
<feature type="compositionally biased region" description="Pro residues" evidence="2">
    <location>
        <begin position="146"/>
        <end position="160"/>
    </location>
</feature>
<dbReference type="InterPro" id="IPR036864">
    <property type="entry name" value="Zn2-C6_fun-type_DNA-bd_sf"/>
</dbReference>
<dbReference type="InterPro" id="IPR001138">
    <property type="entry name" value="Zn2Cys6_DnaBD"/>
</dbReference>
<evidence type="ECO:0000256" key="2">
    <source>
        <dbReference type="SAM" id="MobiDB-lite"/>
    </source>
</evidence>
<dbReference type="Gene3D" id="4.10.240.10">
    <property type="entry name" value="Zn(2)-C6 fungal-type DNA-binding domain"/>
    <property type="match status" value="1"/>
</dbReference>
<dbReference type="GO" id="GO:0008270">
    <property type="term" value="F:zinc ion binding"/>
    <property type="evidence" value="ECO:0007669"/>
    <property type="project" value="InterPro"/>
</dbReference>
<feature type="compositionally biased region" description="Polar residues" evidence="2">
    <location>
        <begin position="495"/>
        <end position="508"/>
    </location>
</feature>
<feature type="compositionally biased region" description="Basic and acidic residues" evidence="2">
    <location>
        <begin position="511"/>
        <end position="535"/>
    </location>
</feature>
<dbReference type="Pfam" id="PF00172">
    <property type="entry name" value="Zn_clus"/>
    <property type="match status" value="1"/>
</dbReference>